<keyword evidence="2" id="KW-1185">Reference proteome</keyword>
<organism evidence="1 2">
    <name type="scientific">Buddleja alternifolia</name>
    <dbReference type="NCBI Taxonomy" id="168488"/>
    <lineage>
        <taxon>Eukaryota</taxon>
        <taxon>Viridiplantae</taxon>
        <taxon>Streptophyta</taxon>
        <taxon>Embryophyta</taxon>
        <taxon>Tracheophyta</taxon>
        <taxon>Spermatophyta</taxon>
        <taxon>Magnoliopsida</taxon>
        <taxon>eudicotyledons</taxon>
        <taxon>Gunneridae</taxon>
        <taxon>Pentapetalae</taxon>
        <taxon>asterids</taxon>
        <taxon>lamiids</taxon>
        <taxon>Lamiales</taxon>
        <taxon>Scrophulariaceae</taxon>
        <taxon>Buddlejeae</taxon>
        <taxon>Buddleja</taxon>
    </lineage>
</organism>
<gene>
    <name evidence="1" type="ORF">BUALT_Bualt05G0128000</name>
</gene>
<sequence length="93" mass="10258">MDGNAPSSQRGIDFGPQVLANGLPDNFWAPNITEYDGSSDPTEHLWKFENCALLHQYTDGGVNEPLREYIRLFNTAAFEVPSANPEVLSNAFA</sequence>
<evidence type="ECO:0000313" key="1">
    <source>
        <dbReference type="EMBL" id="KAG8382902.1"/>
    </source>
</evidence>
<dbReference type="EMBL" id="WHWC01000005">
    <property type="protein sequence ID" value="KAG8382902.1"/>
    <property type="molecule type" value="Genomic_DNA"/>
</dbReference>
<name>A0AAV6XQH2_9LAMI</name>
<protein>
    <submittedName>
        <fullName evidence="1">Uncharacterized protein</fullName>
    </submittedName>
</protein>
<dbReference type="AlphaFoldDB" id="A0AAV6XQH2"/>
<dbReference type="Proteomes" id="UP000826271">
    <property type="component" value="Unassembled WGS sequence"/>
</dbReference>
<accession>A0AAV6XQH2</accession>
<comment type="caution">
    <text evidence="1">The sequence shown here is derived from an EMBL/GenBank/DDBJ whole genome shotgun (WGS) entry which is preliminary data.</text>
</comment>
<reference evidence="1" key="1">
    <citation type="submission" date="2019-10" db="EMBL/GenBank/DDBJ databases">
        <authorList>
            <person name="Zhang R."/>
            <person name="Pan Y."/>
            <person name="Wang J."/>
            <person name="Ma R."/>
            <person name="Yu S."/>
        </authorList>
    </citation>
    <scope>NUCLEOTIDE SEQUENCE</scope>
    <source>
        <strain evidence="1">LA-IB0</strain>
        <tissue evidence="1">Leaf</tissue>
    </source>
</reference>
<proteinExistence type="predicted"/>
<evidence type="ECO:0000313" key="2">
    <source>
        <dbReference type="Proteomes" id="UP000826271"/>
    </source>
</evidence>